<evidence type="ECO:0000256" key="1">
    <source>
        <dbReference type="SAM" id="MobiDB-lite"/>
    </source>
</evidence>
<dbReference type="AlphaFoldDB" id="A0A2M7BV33"/>
<accession>A0A2M7BV33</accession>
<reference evidence="4" key="1">
    <citation type="submission" date="2017-09" db="EMBL/GenBank/DDBJ databases">
        <title>Depth-based differentiation of microbial function through sediment-hosted aquifers and enrichment of novel symbionts in the deep terrestrial subsurface.</title>
        <authorList>
            <person name="Probst A.J."/>
            <person name="Ladd B."/>
            <person name="Jarett J.K."/>
            <person name="Geller-Mcgrath D.E."/>
            <person name="Sieber C.M.K."/>
            <person name="Emerson J.B."/>
            <person name="Anantharaman K."/>
            <person name="Thomas B.C."/>
            <person name="Malmstrom R."/>
            <person name="Stieglmeier M."/>
            <person name="Klingl A."/>
            <person name="Woyke T."/>
            <person name="Ryan C.M."/>
            <person name="Banfield J.F."/>
        </authorList>
    </citation>
    <scope>NUCLEOTIDE SEQUENCE [LARGE SCALE GENOMIC DNA]</scope>
</reference>
<protein>
    <recommendedName>
        <fullName evidence="5">Baseplate protein J-like domain-containing protein</fullName>
    </recommendedName>
</protein>
<feature type="region of interest" description="Disordered" evidence="1">
    <location>
        <begin position="126"/>
        <end position="156"/>
    </location>
</feature>
<name>A0A2M7BV33_9BACT</name>
<dbReference type="Proteomes" id="UP000229894">
    <property type="component" value="Unassembled WGS sequence"/>
</dbReference>
<keyword evidence="2" id="KW-0812">Transmembrane</keyword>
<keyword evidence="2" id="KW-0472">Membrane</keyword>
<feature type="compositionally biased region" description="Polar residues" evidence="1">
    <location>
        <begin position="140"/>
        <end position="149"/>
    </location>
</feature>
<feature type="compositionally biased region" description="Basic and acidic residues" evidence="1">
    <location>
        <begin position="195"/>
        <end position="204"/>
    </location>
</feature>
<organism evidence="3 4">
    <name type="scientific">Candidatus Portnoybacteria bacterium CG03_land_8_20_14_0_80_41_10</name>
    <dbReference type="NCBI Taxonomy" id="1974808"/>
    <lineage>
        <taxon>Bacteria</taxon>
        <taxon>Candidatus Portnoyibacteriota</taxon>
    </lineage>
</organism>
<proteinExistence type="predicted"/>
<sequence length="636" mass="72572">MKTIYLEPEEEIISVIDRLTQTKSQRVSLVVPTGAQIWQNPINLKLLKRESDNLGKEITLFVPDELKAEVAEKIGFSVKRGKNRPIVELIREEKEKSISKGSRPIQSEPAEDMIGLLIEELKPDEREREVDYLSSEKYTETPSTSQDASLISEKNDGRKEKKFSWFGSRESQPQKKMVDIVRPGGRNDFFQPSRSKPESDEPAPKRFFPKPFSKEKIPQRSPRLKIERAEPVIREKVWRGDKDFETITRPSRWPKFLAFFIILSFLTAGLVAYLALPTAEIEINLKKEKISFDLAAVGSKNISRVDQSLNEIPLEEIKVEKTKSKEFPATGEKELDERAGGRIIIYNEYSSSPQTLIGHPTDERYQTRFESPQGKIFRILKTVTVPGAKIEEGKIVPSSIEVTVIADQPGDSYNIGPTNFTIPGFQGTPKYAGFYAKSDSPMSGGYIGLAKVVSAEDLEKAKKSLTEELKNEVRQTLQEQVPTDLKLVEEGTKETITKILTVKEETMADSFNVEISVSVQALFFRENDLKELIDLNLISQIEGNKTPLPETQQINYKKISIDWQKSEVNFDLRIDEEVVWQIDLIKLKQDLAGQTEESIKRYLANQPEIETVKVTFRPFWVKRIPFQEKKIELTID</sequence>
<feature type="transmembrane region" description="Helical" evidence="2">
    <location>
        <begin position="256"/>
        <end position="276"/>
    </location>
</feature>
<feature type="compositionally biased region" description="Basic and acidic residues" evidence="1">
    <location>
        <begin position="212"/>
        <end position="221"/>
    </location>
</feature>
<evidence type="ECO:0000256" key="2">
    <source>
        <dbReference type="SAM" id="Phobius"/>
    </source>
</evidence>
<evidence type="ECO:0000313" key="3">
    <source>
        <dbReference type="EMBL" id="PIV10411.1"/>
    </source>
</evidence>
<comment type="caution">
    <text evidence="3">The sequence shown here is derived from an EMBL/GenBank/DDBJ whole genome shotgun (WGS) entry which is preliminary data.</text>
</comment>
<feature type="region of interest" description="Disordered" evidence="1">
    <location>
        <begin position="182"/>
        <end position="221"/>
    </location>
</feature>
<dbReference type="EMBL" id="PEUX01000014">
    <property type="protein sequence ID" value="PIV10411.1"/>
    <property type="molecule type" value="Genomic_DNA"/>
</dbReference>
<gene>
    <name evidence="3" type="ORF">COS49_00620</name>
</gene>
<evidence type="ECO:0000313" key="4">
    <source>
        <dbReference type="Proteomes" id="UP000229894"/>
    </source>
</evidence>
<keyword evidence="2" id="KW-1133">Transmembrane helix</keyword>
<evidence type="ECO:0008006" key="5">
    <source>
        <dbReference type="Google" id="ProtNLM"/>
    </source>
</evidence>